<dbReference type="SUPFAM" id="SSF53720">
    <property type="entry name" value="ALDH-like"/>
    <property type="match status" value="1"/>
</dbReference>
<dbReference type="GO" id="GO:0009898">
    <property type="term" value="C:cytoplasmic side of plasma membrane"/>
    <property type="evidence" value="ECO:0007669"/>
    <property type="project" value="TreeGrafter"/>
</dbReference>
<dbReference type="InterPro" id="IPR005933">
    <property type="entry name" value="PutA_C"/>
</dbReference>
<dbReference type="NCBIfam" id="NF008869">
    <property type="entry name" value="PRK11904.1"/>
    <property type="match status" value="1"/>
</dbReference>
<dbReference type="InterPro" id="IPR016161">
    <property type="entry name" value="Ald_DH/histidinol_DH"/>
</dbReference>
<evidence type="ECO:0000256" key="3">
    <source>
        <dbReference type="ARBA" id="ARBA00023027"/>
    </source>
</evidence>
<keyword evidence="5" id="KW-0805">Transcription regulation</keyword>
<gene>
    <name evidence="10" type="ORF">GCM10009007_08140</name>
</gene>
<comment type="caution">
    <text evidence="10">The sequence shown here is derived from an EMBL/GenBank/DDBJ whole genome shotgun (WGS) entry which is preliminary data.</text>
</comment>
<dbReference type="PANTHER" id="PTHR42862">
    <property type="entry name" value="DELTA-1-PYRROLINE-5-CARBOXYLATE DEHYDROGENASE 1, ISOFORM A-RELATED"/>
    <property type="match status" value="1"/>
</dbReference>
<reference evidence="10" key="2">
    <citation type="submission" date="2020-09" db="EMBL/GenBank/DDBJ databases">
        <authorList>
            <person name="Sun Q."/>
            <person name="Kim S."/>
        </authorList>
    </citation>
    <scope>NUCLEOTIDE SEQUENCE</scope>
    <source>
        <strain evidence="10">KCTC 32501</strain>
    </source>
</reference>
<comment type="similarity">
    <text evidence="5">In the C-terminal section; belongs to the aldehyde dehydrogenase family.</text>
</comment>
<dbReference type="AlphaFoldDB" id="A0A8J3FY31"/>
<dbReference type="RefSeq" id="WP_189492024.1">
    <property type="nucleotide sequence ID" value="NZ_BMZG01000004.1"/>
</dbReference>
<dbReference type="NCBIfam" id="TIGR01238">
    <property type="entry name" value="D1pyr5carbox3"/>
    <property type="match status" value="1"/>
</dbReference>
<accession>A0A8J3FY31</accession>
<reference evidence="10" key="1">
    <citation type="journal article" date="2014" name="Int. J. Syst. Evol. Microbiol.">
        <title>Complete genome sequence of Corynebacterium casei LMG S-19264T (=DSM 44701T), isolated from a smear-ripened cheese.</title>
        <authorList>
            <consortium name="US DOE Joint Genome Institute (JGI-PGF)"/>
            <person name="Walter F."/>
            <person name="Albersmeier A."/>
            <person name="Kalinowski J."/>
            <person name="Ruckert C."/>
        </authorList>
    </citation>
    <scope>NUCLEOTIDE SEQUENCE</scope>
    <source>
        <strain evidence="10">KCTC 32501</strain>
    </source>
</reference>
<feature type="domain" description="Aldehyde dehydrogenase" evidence="7">
    <location>
        <begin position="548"/>
        <end position="979"/>
    </location>
</feature>
<evidence type="ECO:0000259" key="7">
    <source>
        <dbReference type="Pfam" id="PF00171"/>
    </source>
</evidence>
<dbReference type="Gene3D" id="3.40.605.10">
    <property type="entry name" value="Aldehyde Dehydrogenase, Chain A, domain 1"/>
    <property type="match status" value="1"/>
</dbReference>
<dbReference type="InterPro" id="IPR016163">
    <property type="entry name" value="Ald_DH_C"/>
</dbReference>
<dbReference type="InterPro" id="IPR025703">
    <property type="entry name" value="Bifunct_PutA"/>
</dbReference>
<dbReference type="EMBL" id="BMZG01000004">
    <property type="protein sequence ID" value="GHA69895.1"/>
    <property type="molecule type" value="Genomic_DNA"/>
</dbReference>
<keyword evidence="5" id="KW-0804">Transcription</keyword>
<keyword evidence="5" id="KW-0238">DNA-binding</keyword>
<evidence type="ECO:0000256" key="6">
    <source>
        <dbReference type="PIRSR" id="PIRSR000197-1"/>
    </source>
</evidence>
<dbReference type="UniPathway" id="UPA00261">
    <property type="reaction ID" value="UER00373"/>
</dbReference>
<dbReference type="Gene3D" id="3.20.20.220">
    <property type="match status" value="1"/>
</dbReference>
<comment type="pathway">
    <text evidence="1 5">Amino-acid degradation; L-proline degradation into L-glutamate; L-glutamate from L-proline: step 2/2.</text>
</comment>
<proteinExistence type="inferred from homology"/>
<dbReference type="EC" id="1.5.5.2" evidence="5"/>
<dbReference type="Pfam" id="PF01619">
    <property type="entry name" value="Pro_dh"/>
    <property type="match status" value="1"/>
</dbReference>
<evidence type="ECO:0000313" key="10">
    <source>
        <dbReference type="EMBL" id="GHA69895.1"/>
    </source>
</evidence>
<dbReference type="PROSITE" id="PS00070">
    <property type="entry name" value="ALDEHYDE_DEHYDR_CYS"/>
    <property type="match status" value="1"/>
</dbReference>
<dbReference type="EC" id="1.2.1.88" evidence="5"/>
<dbReference type="SUPFAM" id="SSF81935">
    <property type="entry name" value="N-terminal domain of bifunctional PutA protein"/>
    <property type="match status" value="1"/>
</dbReference>
<comment type="similarity">
    <text evidence="5">In the N-terminal section; belongs to the proline dehydrogenase family.</text>
</comment>
<evidence type="ECO:0000259" key="9">
    <source>
        <dbReference type="Pfam" id="PF14850"/>
    </source>
</evidence>
<dbReference type="Pfam" id="PF14850">
    <property type="entry name" value="Pro_dh-DNA_bdg"/>
    <property type="match status" value="1"/>
</dbReference>
<dbReference type="CDD" id="cd07125">
    <property type="entry name" value="ALDH_PutA-P5CDH"/>
    <property type="match status" value="1"/>
</dbReference>
<keyword evidence="5" id="KW-0285">Flavoprotein</keyword>
<keyword evidence="3 5" id="KW-0520">NAD</keyword>
<comment type="catalytic activity">
    <reaction evidence="4 5">
        <text>L-glutamate 5-semialdehyde + NAD(+) + H2O = L-glutamate + NADH + 2 H(+)</text>
        <dbReference type="Rhea" id="RHEA:30235"/>
        <dbReference type="ChEBI" id="CHEBI:15377"/>
        <dbReference type="ChEBI" id="CHEBI:15378"/>
        <dbReference type="ChEBI" id="CHEBI:29985"/>
        <dbReference type="ChEBI" id="CHEBI:57540"/>
        <dbReference type="ChEBI" id="CHEBI:57945"/>
        <dbReference type="ChEBI" id="CHEBI:58066"/>
        <dbReference type="EC" id="1.2.1.88"/>
    </reaction>
</comment>
<evidence type="ECO:0000256" key="5">
    <source>
        <dbReference type="PIRNR" id="PIRNR000197"/>
    </source>
</evidence>
<protein>
    <recommendedName>
        <fullName evidence="5">Bifunctional protein PutA</fullName>
    </recommendedName>
    <domain>
        <recommendedName>
            <fullName evidence="5">Proline dehydrogenase</fullName>
            <ecNumber evidence="5">1.5.5.2</ecNumber>
        </recommendedName>
        <alternativeName>
            <fullName evidence="5">Proline oxidase</fullName>
        </alternativeName>
    </domain>
    <domain>
        <recommendedName>
            <fullName evidence="5">Delta-1-pyrroline-5-carboxylate dehydrogenase</fullName>
            <shortName evidence="5">P5C dehydrogenase</shortName>
            <ecNumber evidence="5">1.2.1.88</ecNumber>
        </recommendedName>
        <alternativeName>
            <fullName evidence="5">L-glutamate gamma-semialdehyde dehydrogenase</fullName>
        </alternativeName>
    </domain>
</protein>
<dbReference type="InterPro" id="IPR029041">
    <property type="entry name" value="FAD-linked_oxidoreductase-like"/>
</dbReference>
<dbReference type="InterPro" id="IPR050485">
    <property type="entry name" value="Proline_metab_enzyme"/>
</dbReference>
<evidence type="ECO:0000259" key="8">
    <source>
        <dbReference type="Pfam" id="PF01619"/>
    </source>
</evidence>
<dbReference type="Pfam" id="PF00171">
    <property type="entry name" value="Aldedh"/>
    <property type="match status" value="1"/>
</dbReference>
<keyword evidence="11" id="KW-1185">Reference proteome</keyword>
<keyword evidence="5" id="KW-0642">Proline metabolism</keyword>
<feature type="active site" evidence="6">
    <location>
        <position position="764"/>
    </location>
</feature>
<evidence type="ECO:0000256" key="2">
    <source>
        <dbReference type="ARBA" id="ARBA00023002"/>
    </source>
</evidence>
<dbReference type="Gene3D" id="1.20.5.460">
    <property type="entry name" value="Single helix bin"/>
    <property type="match status" value="1"/>
</dbReference>
<dbReference type="PIRSF" id="PIRSF000197">
    <property type="entry name" value="Bifunct_PutA"/>
    <property type="match status" value="1"/>
</dbReference>
<feature type="domain" description="Proline dehydrogenase PutA" evidence="9">
    <location>
        <begin position="57"/>
        <end position="168"/>
    </location>
</feature>
<dbReference type="GO" id="GO:0010133">
    <property type="term" value="P:L-proline catabolic process to L-glutamate"/>
    <property type="evidence" value="ECO:0007669"/>
    <property type="project" value="UniProtKB-UniRule"/>
</dbReference>
<dbReference type="InterPro" id="IPR024082">
    <property type="entry name" value="PRODH_PutA_dom_II"/>
</dbReference>
<dbReference type="PANTHER" id="PTHR42862:SF1">
    <property type="entry name" value="DELTA-1-PYRROLINE-5-CARBOXYLATE DEHYDROGENASE 2, ISOFORM A-RELATED"/>
    <property type="match status" value="1"/>
</dbReference>
<dbReference type="FunFam" id="3.40.309.10:FF:000005">
    <property type="entry name" value="1-pyrroline-5-carboxylate dehydrogenase 1"/>
    <property type="match status" value="1"/>
</dbReference>
<dbReference type="SUPFAM" id="SSF51730">
    <property type="entry name" value="FAD-linked oxidoreductase"/>
    <property type="match status" value="1"/>
</dbReference>
<comment type="function">
    <text evidence="5">Oxidizes proline to glutamate for use as a carbon and nitrogen source.</text>
</comment>
<name>A0A8J3FY31_9BURK</name>
<feature type="domain" description="Proline dehydrogenase" evidence="8">
    <location>
        <begin position="177"/>
        <end position="471"/>
    </location>
</feature>
<dbReference type="GO" id="GO:0004657">
    <property type="term" value="F:proline dehydrogenase activity"/>
    <property type="evidence" value="ECO:0007669"/>
    <property type="project" value="UniProtKB-UniRule"/>
</dbReference>
<dbReference type="GO" id="GO:0003700">
    <property type="term" value="F:DNA-binding transcription factor activity"/>
    <property type="evidence" value="ECO:0007669"/>
    <property type="project" value="InterPro"/>
</dbReference>
<dbReference type="GO" id="GO:0003842">
    <property type="term" value="F:L-glutamate gamma-semialdehyde dehydrogenase activity"/>
    <property type="evidence" value="ECO:0007669"/>
    <property type="project" value="UniProtKB-UniRule"/>
</dbReference>
<dbReference type="Gene3D" id="3.40.309.10">
    <property type="entry name" value="Aldehyde Dehydrogenase, Chain A, domain 2"/>
    <property type="match status" value="1"/>
</dbReference>
<comment type="pathway">
    <text evidence="5">Amino-acid degradation; L-proline degradation into L-glutamate; L-glutamate from L-proline: step 1/2.</text>
</comment>
<evidence type="ECO:0000256" key="4">
    <source>
        <dbReference type="ARBA" id="ARBA00048142"/>
    </source>
</evidence>
<keyword evidence="2 5" id="KW-0560">Oxidoreductase</keyword>
<dbReference type="GO" id="GO:0003677">
    <property type="term" value="F:DNA binding"/>
    <property type="evidence" value="ECO:0007669"/>
    <property type="project" value="UniProtKB-KW"/>
</dbReference>
<comment type="catalytic activity">
    <reaction evidence="5">
        <text>L-proline + a quinone = (S)-1-pyrroline-5-carboxylate + a quinol + H(+)</text>
        <dbReference type="Rhea" id="RHEA:23784"/>
        <dbReference type="ChEBI" id="CHEBI:15378"/>
        <dbReference type="ChEBI" id="CHEBI:17388"/>
        <dbReference type="ChEBI" id="CHEBI:24646"/>
        <dbReference type="ChEBI" id="CHEBI:60039"/>
        <dbReference type="ChEBI" id="CHEBI:132124"/>
        <dbReference type="EC" id="1.5.5.2"/>
    </reaction>
</comment>
<keyword evidence="5" id="KW-0274">FAD</keyword>
<dbReference type="InterPro" id="IPR015590">
    <property type="entry name" value="Aldehyde_DH_dom"/>
</dbReference>
<keyword evidence="5" id="KW-0678">Repressor</keyword>
<evidence type="ECO:0000313" key="11">
    <source>
        <dbReference type="Proteomes" id="UP000614287"/>
    </source>
</evidence>
<organism evidence="10 11">
    <name type="scientific">Formosimonas limnophila</name>
    <dbReference type="NCBI Taxonomy" id="1384487"/>
    <lineage>
        <taxon>Bacteria</taxon>
        <taxon>Pseudomonadati</taxon>
        <taxon>Pseudomonadota</taxon>
        <taxon>Betaproteobacteria</taxon>
        <taxon>Burkholderiales</taxon>
        <taxon>Burkholderiaceae</taxon>
        <taxon>Formosimonas</taxon>
    </lineage>
</organism>
<dbReference type="InterPro" id="IPR024089">
    <property type="entry name" value="PRODH_PutA_dom_I/II"/>
</dbReference>
<dbReference type="InterPro" id="IPR016160">
    <property type="entry name" value="Ald_DH_CS_CYS"/>
</dbReference>
<comment type="cofactor">
    <cofactor evidence="5">
        <name>FAD</name>
        <dbReference type="ChEBI" id="CHEBI:57692"/>
    </cofactor>
</comment>
<feature type="active site" evidence="6">
    <location>
        <position position="798"/>
    </location>
</feature>
<dbReference type="InterPro" id="IPR016162">
    <property type="entry name" value="Ald_DH_N"/>
</dbReference>
<evidence type="ECO:0000256" key="1">
    <source>
        <dbReference type="ARBA" id="ARBA00004786"/>
    </source>
</evidence>
<dbReference type="Proteomes" id="UP000614287">
    <property type="component" value="Unassembled WGS sequence"/>
</dbReference>
<dbReference type="InterPro" id="IPR002872">
    <property type="entry name" value="Proline_DH_dom"/>
</dbReference>
<sequence length="1163" mass="125955">MLPQHRLTIAQALMMSESDALARFEPLIPSLEHRAAITERAAQLIKDIRAEQNPSLMESMLAEYGLSTDEGVALMCLAEAMLRVPDSATVNELIEDKIAAANWAGHKGQSPSTLINASTWGLMLTGKILSADETSGVLGTLHGLVKRLSEPVIRTAIGEMLKRLGTQFVLGETIELALKEARKQEARGYTYSYDMLGEGAKTEVDALRYFASYRSTIETLTPLCTHDTVKGNPGISVKLSALYPRYEHAKKADVMAVLVSRTSELARLAARANMGFNIDAEEVERLDTSLDVIEAVLRDEALRGWDGFGVVVQAYGKRAPAVLDWLHRLATELDRKIMVRLVKGAYWDAEIKRAQVLGLDEFPVYTHKANTDVAYLSCAQQLLTMHERIYPQFATHNAHTATAILQFVGEQAISFEFQRLHGMGEAVHDEIMRQYQARCRIYAPVGAHRDLLAYLVRRLLENGANGSFVHQMANEDVPAELVAADPWLIVEQLRGVTSNGVVRPSDLFAPSRRNSKGWDLTDPLTLAQLPHHQPFFTDSAILNAAHDVVIRNPADLNDVVGTVKSASTEDVQAAIARAVAAQAGWTNTPVTERAYCLNRLADLYEANAPQLFALLTREAGKTLADAVAELREAVDFCRYYAVQAMDYSHAPARGVVTCISPWNFPLAIFTGQIVAALVTGNTVLAKPAEQTPLIAQRAIELMHQAGVPHDAVQLLCGDGAVVGAAMTVDVRINGVVFTGSSVTAKLIQNNMAKHLAPDAMFIAETGGLNAMIVDSSALPEQVVRDVMASAFQSAGQRCSALRILYVQEDVAHDVIEMIAGAMDLLAVGNPWQLETDVGPVIDLDAQRELNEYLKNCDIIKTVPVPNAGYFVAPTMARVQGIEAMGKEMFGPILHVATFKAHELEQVVQTINNKGYGLTLGVHSRIESRVDAVCAQAHIGNIYVNRNQIGAIVGSQPFGGHGLSGTGPKAGGALYLSKFVRGTSNAAVMDVTKAERIARITAAISPEASQVWQQVLDATAALNLSTISLPSPTGESNDYRIIPRGTVTCLGGASEFDLMHQVLAALLCGNRVQVLSDAAWLKELQQVGHIELVRELGLDAVDAVALFADASAQRQWQKTLAEHESLVIPLMTELTDVAALVHEVHVCTDTTAAGGNAQLLAHSV</sequence>